<dbReference type="PROSITE" id="PS00137">
    <property type="entry name" value="SUBTILASE_HIS"/>
    <property type="match status" value="1"/>
</dbReference>
<dbReference type="CDD" id="cd07498">
    <property type="entry name" value="Peptidases_S8_15"/>
    <property type="match status" value="1"/>
</dbReference>
<evidence type="ECO:0000256" key="1">
    <source>
        <dbReference type="ARBA" id="ARBA00011073"/>
    </source>
</evidence>
<dbReference type="Gene3D" id="2.60.120.260">
    <property type="entry name" value="Galactose-binding domain-like"/>
    <property type="match status" value="1"/>
</dbReference>
<keyword evidence="4 5" id="KW-0720">Serine protease</keyword>
<feature type="active site" description="Charge relay system" evidence="5">
    <location>
        <position position="270"/>
    </location>
</feature>
<dbReference type="RefSeq" id="WP_323306388.1">
    <property type="nucleotide sequence ID" value="NZ_JAYGHX010000011.1"/>
</dbReference>
<keyword evidence="3 5" id="KW-0378">Hydrolase</keyword>
<dbReference type="InterPro" id="IPR008979">
    <property type="entry name" value="Galactose-bd-like_sf"/>
</dbReference>
<dbReference type="Pfam" id="PF00082">
    <property type="entry name" value="Peptidase_S8"/>
    <property type="match status" value="1"/>
</dbReference>
<evidence type="ECO:0000256" key="4">
    <source>
        <dbReference type="ARBA" id="ARBA00022825"/>
    </source>
</evidence>
<feature type="domain" description="P/Homo B" evidence="8">
    <location>
        <begin position="533"/>
        <end position="662"/>
    </location>
</feature>
<evidence type="ECO:0000256" key="5">
    <source>
        <dbReference type="PROSITE-ProRule" id="PRU01240"/>
    </source>
</evidence>
<proteinExistence type="inferred from homology"/>
<accession>A0ABU5RXD5</accession>
<organism evidence="9 10">
    <name type="scientific">Cyanobium gracile UHCC 0139</name>
    <dbReference type="NCBI Taxonomy" id="3110308"/>
    <lineage>
        <taxon>Bacteria</taxon>
        <taxon>Bacillati</taxon>
        <taxon>Cyanobacteriota</taxon>
        <taxon>Cyanophyceae</taxon>
        <taxon>Synechococcales</taxon>
        <taxon>Prochlorococcaceae</taxon>
        <taxon>Cyanobium</taxon>
    </lineage>
</organism>
<dbReference type="Gene3D" id="3.40.50.200">
    <property type="entry name" value="Peptidase S8/S53 domain"/>
    <property type="match status" value="1"/>
</dbReference>
<dbReference type="PROSITE" id="PS00136">
    <property type="entry name" value="SUBTILASE_ASP"/>
    <property type="match status" value="1"/>
</dbReference>
<sequence>MVQVRYGGKDAAPYALDVSANHLVVRTLNRQAVMPERPFEVSPVSAEAHRILAQFQSLTRFREAGVELLSTRNHQADGVLRDAARSLLKAEPGIDFAGRVLVDTQGRPVVYTENLFVKFEDDAEPEACEGLLQRMGLAIKRGLSYARHAYFVAAPGNSGLAVFAIAEALLGEEGVTLCHPELVSPSRRRRQAFPPEWHLKATAVNGRLVDAHAEVEAAWSLSDGTGTIIAVVDDGFDLDHEEFRSSGKVVAPRDVTRQSGDPRPGRGDDHGTACAGVACANGQFGATGVAPGARLIPIRLASGLGSQAEAEAFVWAARNGADVISCSWGPPDGAWWDPNDPAHRQVVPLPDSTRLAIDFATAQGRGGKGCVVLFAAGNGNESVDNDGYASYGKVIAVAACNDQSKRSAYSDFGQAVWCSFPSSDGRPSLTPGIWTTDRSGVAGYNQGSPQKGDPAGHYTNSFGGTSSACPGVAGVAALVLARNPALRWDQVREILRQACVRIDPTGGNYDAGGRSPFYGYGRVSARRAVELARPPQPAAALVFQAVQDVPINDFQTATLALPVAAPGPLQSIRVTVDLDHTYIGDLVVRLLPPSALGAVPVLLHDRSGGGTDNLKVTYDAVNAPALAALKGKDPTGTWTLEVSDTARADRGTLRSLRLEMGF</sequence>
<dbReference type="InterPro" id="IPR002884">
    <property type="entry name" value="P_dom"/>
</dbReference>
<dbReference type="SUPFAM" id="SSF49785">
    <property type="entry name" value="Galactose-binding domain-like"/>
    <property type="match status" value="1"/>
</dbReference>
<dbReference type="PANTHER" id="PTHR42884:SF14">
    <property type="entry name" value="NEUROENDOCRINE CONVERTASE 1"/>
    <property type="match status" value="1"/>
</dbReference>
<dbReference type="PROSITE" id="PS51892">
    <property type="entry name" value="SUBTILASE"/>
    <property type="match status" value="1"/>
</dbReference>
<comment type="similarity">
    <text evidence="1 5 6">Belongs to the peptidase S8 family.</text>
</comment>
<name>A0ABU5RXD5_9CYAN</name>
<evidence type="ECO:0000313" key="10">
    <source>
        <dbReference type="Proteomes" id="UP001304461"/>
    </source>
</evidence>
<evidence type="ECO:0000256" key="6">
    <source>
        <dbReference type="RuleBase" id="RU003355"/>
    </source>
</evidence>
<dbReference type="InterPro" id="IPR023828">
    <property type="entry name" value="Peptidase_S8_Ser-AS"/>
</dbReference>
<feature type="region of interest" description="Disordered" evidence="7">
    <location>
        <begin position="248"/>
        <end position="269"/>
    </location>
</feature>
<reference evidence="9 10" key="1">
    <citation type="submission" date="2023-12" db="EMBL/GenBank/DDBJ databases">
        <title>Baltic Sea Cyanobacteria.</title>
        <authorList>
            <person name="Delbaje E."/>
            <person name="Fewer D.P."/>
            <person name="Shishido T.K."/>
        </authorList>
    </citation>
    <scope>NUCLEOTIDE SEQUENCE [LARGE SCALE GENOMIC DNA]</scope>
    <source>
        <strain evidence="9 10">UHCC 0139</strain>
    </source>
</reference>
<dbReference type="Pfam" id="PF01483">
    <property type="entry name" value="P_proprotein"/>
    <property type="match status" value="1"/>
</dbReference>
<evidence type="ECO:0000259" key="8">
    <source>
        <dbReference type="PROSITE" id="PS51829"/>
    </source>
</evidence>
<dbReference type="InterPro" id="IPR000209">
    <property type="entry name" value="Peptidase_S8/S53_dom"/>
</dbReference>
<evidence type="ECO:0000313" key="9">
    <source>
        <dbReference type="EMBL" id="MEA5392437.1"/>
    </source>
</evidence>
<evidence type="ECO:0000256" key="7">
    <source>
        <dbReference type="SAM" id="MobiDB-lite"/>
    </source>
</evidence>
<evidence type="ECO:0000256" key="3">
    <source>
        <dbReference type="ARBA" id="ARBA00022801"/>
    </source>
</evidence>
<dbReference type="PROSITE" id="PS00138">
    <property type="entry name" value="SUBTILASE_SER"/>
    <property type="match status" value="1"/>
</dbReference>
<evidence type="ECO:0000256" key="2">
    <source>
        <dbReference type="ARBA" id="ARBA00022670"/>
    </source>
</evidence>
<keyword evidence="10" id="KW-1185">Reference proteome</keyword>
<dbReference type="EMBL" id="JAYGHX010000011">
    <property type="protein sequence ID" value="MEA5392437.1"/>
    <property type="molecule type" value="Genomic_DNA"/>
</dbReference>
<dbReference type="InterPro" id="IPR036852">
    <property type="entry name" value="Peptidase_S8/S53_dom_sf"/>
</dbReference>
<dbReference type="InterPro" id="IPR015500">
    <property type="entry name" value="Peptidase_S8_subtilisin-rel"/>
</dbReference>
<dbReference type="Proteomes" id="UP001304461">
    <property type="component" value="Unassembled WGS sequence"/>
</dbReference>
<gene>
    <name evidence="9" type="ORF">VB738_14330</name>
</gene>
<feature type="active site" description="Charge relay system" evidence="5">
    <location>
        <position position="466"/>
    </location>
</feature>
<dbReference type="PRINTS" id="PR00723">
    <property type="entry name" value="SUBTILISIN"/>
</dbReference>
<dbReference type="InterPro" id="IPR034054">
    <property type="entry name" value="Pep_S8_PrcA"/>
</dbReference>
<dbReference type="InterPro" id="IPR023827">
    <property type="entry name" value="Peptidase_S8_Asp-AS"/>
</dbReference>
<feature type="active site" description="Charge relay system" evidence="5">
    <location>
        <position position="233"/>
    </location>
</feature>
<dbReference type="PROSITE" id="PS51829">
    <property type="entry name" value="P_HOMO_B"/>
    <property type="match status" value="1"/>
</dbReference>
<dbReference type="InterPro" id="IPR022398">
    <property type="entry name" value="Peptidase_S8_His-AS"/>
</dbReference>
<dbReference type="PANTHER" id="PTHR42884">
    <property type="entry name" value="PROPROTEIN CONVERTASE SUBTILISIN/KEXIN-RELATED"/>
    <property type="match status" value="1"/>
</dbReference>
<dbReference type="SUPFAM" id="SSF52743">
    <property type="entry name" value="Subtilisin-like"/>
    <property type="match status" value="1"/>
</dbReference>
<protein>
    <submittedName>
        <fullName evidence="9">S8 family serine peptidase</fullName>
    </submittedName>
</protein>
<keyword evidence="2 5" id="KW-0645">Protease</keyword>
<comment type="caution">
    <text evidence="9">The sequence shown here is derived from an EMBL/GenBank/DDBJ whole genome shotgun (WGS) entry which is preliminary data.</text>
</comment>